<dbReference type="PANTHER" id="PTHR30404:SF0">
    <property type="entry name" value="N-ACETYLMURAMOYL-L-ALANINE AMIDASE AMIC"/>
    <property type="match status" value="1"/>
</dbReference>
<gene>
    <name evidence="4" type="ORF">SAMN05660742_104176</name>
</gene>
<sequence>MSKKIFLIFFTLCLLCVPTASAQSQNSLSALNGKTIVIDPGHGGSDSGAIGPSGILEKNVTLAVALKVKAILNDAGAVVILTRSSDRDVSNIKNAADAQELQARVDVGNQNQADVFLSIHANAFSSQAAHGTATYYYSGSSMGSVLAADLQAELVRAGGLADRGKATANFYVLKRTNMPASLIEMAFISNPQEEQLLNSAGFQQKIAEAICRALNSFFS</sequence>
<dbReference type="Gene3D" id="3.40.630.40">
    <property type="entry name" value="Zn-dependent exopeptidases"/>
    <property type="match status" value="1"/>
</dbReference>
<dbReference type="GO" id="GO:0008745">
    <property type="term" value="F:N-acetylmuramoyl-L-alanine amidase activity"/>
    <property type="evidence" value="ECO:0007669"/>
    <property type="project" value="InterPro"/>
</dbReference>
<keyword evidence="5" id="KW-1185">Reference proteome</keyword>
<dbReference type="GO" id="GO:0009253">
    <property type="term" value="P:peptidoglycan catabolic process"/>
    <property type="evidence" value="ECO:0007669"/>
    <property type="project" value="InterPro"/>
</dbReference>
<dbReference type="Proteomes" id="UP000199662">
    <property type="component" value="Unassembled WGS sequence"/>
</dbReference>
<keyword evidence="2" id="KW-0732">Signal</keyword>
<evidence type="ECO:0000313" key="4">
    <source>
        <dbReference type="EMBL" id="SEJ21235.1"/>
    </source>
</evidence>
<feature type="signal peptide" evidence="2">
    <location>
        <begin position="1"/>
        <end position="22"/>
    </location>
</feature>
<evidence type="ECO:0000256" key="1">
    <source>
        <dbReference type="ARBA" id="ARBA00022801"/>
    </source>
</evidence>
<dbReference type="AlphaFoldDB" id="A0A1H6X9I9"/>
<proteinExistence type="predicted"/>
<dbReference type="CDD" id="cd02696">
    <property type="entry name" value="MurNAc-LAA"/>
    <property type="match status" value="1"/>
</dbReference>
<feature type="domain" description="MurNAc-LAA" evidence="3">
    <location>
        <begin position="105"/>
        <end position="215"/>
    </location>
</feature>
<evidence type="ECO:0000259" key="3">
    <source>
        <dbReference type="SMART" id="SM00646"/>
    </source>
</evidence>
<protein>
    <submittedName>
        <fullName evidence="4">N-acetylmuramoyl-L-alanine amidase CwlD</fullName>
    </submittedName>
</protein>
<evidence type="ECO:0000313" key="5">
    <source>
        <dbReference type="Proteomes" id="UP000199662"/>
    </source>
</evidence>
<accession>A0A1H6X9I9</accession>
<dbReference type="InterPro" id="IPR050695">
    <property type="entry name" value="N-acetylmuramoyl_amidase_3"/>
</dbReference>
<name>A0A1H6X9I9_9FIRM</name>
<keyword evidence="1" id="KW-0378">Hydrolase</keyword>
<feature type="chain" id="PRO_5011622475" evidence="2">
    <location>
        <begin position="23"/>
        <end position="219"/>
    </location>
</feature>
<reference evidence="4 5" key="1">
    <citation type="submission" date="2016-10" db="EMBL/GenBank/DDBJ databases">
        <authorList>
            <person name="de Groot N.N."/>
        </authorList>
    </citation>
    <scope>NUCLEOTIDE SEQUENCE [LARGE SCALE GENOMIC DNA]</scope>
    <source>
        <strain evidence="4 5">DSM 2179</strain>
    </source>
</reference>
<dbReference type="SMART" id="SM00646">
    <property type="entry name" value="Ami_3"/>
    <property type="match status" value="1"/>
</dbReference>
<dbReference type="EMBL" id="FNZK01000004">
    <property type="protein sequence ID" value="SEJ21235.1"/>
    <property type="molecule type" value="Genomic_DNA"/>
</dbReference>
<dbReference type="PANTHER" id="PTHR30404">
    <property type="entry name" value="N-ACETYLMURAMOYL-L-ALANINE AMIDASE"/>
    <property type="match status" value="1"/>
</dbReference>
<dbReference type="SUPFAM" id="SSF53187">
    <property type="entry name" value="Zn-dependent exopeptidases"/>
    <property type="match status" value="1"/>
</dbReference>
<organism evidence="4 5">
    <name type="scientific">Propionispira arboris</name>
    <dbReference type="NCBI Taxonomy" id="84035"/>
    <lineage>
        <taxon>Bacteria</taxon>
        <taxon>Bacillati</taxon>
        <taxon>Bacillota</taxon>
        <taxon>Negativicutes</taxon>
        <taxon>Selenomonadales</taxon>
        <taxon>Selenomonadaceae</taxon>
        <taxon>Propionispira</taxon>
    </lineage>
</organism>
<evidence type="ECO:0000256" key="2">
    <source>
        <dbReference type="SAM" id="SignalP"/>
    </source>
</evidence>
<dbReference type="GO" id="GO:0030288">
    <property type="term" value="C:outer membrane-bounded periplasmic space"/>
    <property type="evidence" value="ECO:0007669"/>
    <property type="project" value="TreeGrafter"/>
</dbReference>
<dbReference type="InterPro" id="IPR002508">
    <property type="entry name" value="MurNAc-LAA_cat"/>
</dbReference>
<dbReference type="STRING" id="84035.SAMN05660742_104176"/>
<dbReference type="RefSeq" id="WP_091830011.1">
    <property type="nucleotide sequence ID" value="NZ_FNZK01000004.1"/>
</dbReference>
<dbReference type="Pfam" id="PF01520">
    <property type="entry name" value="Amidase_3"/>
    <property type="match status" value="1"/>
</dbReference>